<dbReference type="KEGG" id="pmc:P9515_18311"/>
<dbReference type="HOGENOM" id="CLU_085278_0_0_3"/>
<reference evidence="1 2" key="1">
    <citation type="journal article" date="2007" name="PLoS Genet.">
        <title>Patterns and implications of gene gain and loss in the evolution of Prochlorococcus.</title>
        <authorList>
            <person name="Kettler G.C."/>
            <person name="Martiny A.C."/>
            <person name="Huang K."/>
            <person name="Zucker J."/>
            <person name="Coleman M.L."/>
            <person name="Rodrigue S."/>
            <person name="Chen F."/>
            <person name="Lapidus A."/>
            <person name="Ferriera S."/>
            <person name="Johnson J."/>
            <person name="Steglich C."/>
            <person name="Church G.M."/>
            <person name="Richardson P."/>
            <person name="Chisholm S.W."/>
        </authorList>
    </citation>
    <scope>NUCLEOTIDE SEQUENCE [LARGE SCALE GENOMIC DNA]</scope>
    <source>
        <strain evidence="1 2">MIT 9515</strain>
    </source>
</reference>
<dbReference type="Proteomes" id="UP000001589">
    <property type="component" value="Chromosome"/>
</dbReference>
<dbReference type="STRING" id="167542.P9515_18311"/>
<organism evidence="1 2">
    <name type="scientific">Prochlorococcus marinus (strain MIT 9515)</name>
    <dbReference type="NCBI Taxonomy" id="167542"/>
    <lineage>
        <taxon>Bacteria</taxon>
        <taxon>Bacillati</taxon>
        <taxon>Cyanobacteriota</taxon>
        <taxon>Cyanophyceae</taxon>
        <taxon>Synechococcales</taxon>
        <taxon>Prochlorococcaceae</taxon>
        <taxon>Prochlorococcus</taxon>
    </lineage>
</organism>
<proteinExistence type="predicted"/>
<dbReference type="AlphaFoldDB" id="A2BZ27"/>
<dbReference type="EMBL" id="CP000552">
    <property type="protein sequence ID" value="ABM73038.1"/>
    <property type="molecule type" value="Genomic_DNA"/>
</dbReference>
<gene>
    <name evidence="1" type="ordered locus">P9515_18311</name>
</gene>
<protein>
    <submittedName>
        <fullName evidence="1">Uncharacterized protein</fullName>
    </submittedName>
</protein>
<sequence length="339" mass="39913">MIKLLKRLIKKSLRFIVKLLTKPFIRSELYTYSNYQRLIDIQPKKLSRTDTNKIIFKFIKSHEPFMVGRFGWTEIDTLIHYENFLKMNSLEKLHEWSLTLRYPFSKNCLLNDIHRQSGFYPVTQKNIGLFREEMISSMKSVDLLASWVKGESKYQKYLPNAQVCKLDCIEPYLSNNPWSEALEGLKVLVVHPFTESIYDQYKQNRSNIFKDKKVLPKFELKLIKAPQTLPGDSYRFSNWFETLDALTEETCQTDFDIALIGCGAYGFPLASRIKKLGKKSIHLGGATQIMFGIKGKRWDQEPVFMNFYNEFWKYPSMNEKPKGYFGIDRGCYWDPNNDQ</sequence>
<dbReference type="eggNOG" id="ENOG502Z8FA">
    <property type="taxonomic scope" value="Bacteria"/>
</dbReference>
<accession>A2BZ27</accession>
<evidence type="ECO:0000313" key="2">
    <source>
        <dbReference type="Proteomes" id="UP000001589"/>
    </source>
</evidence>
<name>A2BZ27_PROM5</name>
<evidence type="ECO:0000313" key="1">
    <source>
        <dbReference type="EMBL" id="ABM73038.1"/>
    </source>
</evidence>